<dbReference type="GO" id="GO:0006281">
    <property type="term" value="P:DNA repair"/>
    <property type="evidence" value="ECO:0007669"/>
    <property type="project" value="UniProtKB-KW"/>
</dbReference>
<dbReference type="PANTHER" id="PTHR12663:SF3">
    <property type="entry name" value="SISTER CHROMATID COHESION PROTEIN PDS5 HOMOLOG C"/>
    <property type="match status" value="1"/>
</dbReference>
<feature type="region of interest" description="Disordered" evidence="8">
    <location>
        <begin position="719"/>
        <end position="911"/>
    </location>
</feature>
<evidence type="ECO:0000256" key="2">
    <source>
        <dbReference type="ARBA" id="ARBA00022618"/>
    </source>
</evidence>
<feature type="compositionally biased region" description="Basic and acidic residues" evidence="8">
    <location>
        <begin position="879"/>
        <end position="893"/>
    </location>
</feature>
<evidence type="ECO:0000256" key="1">
    <source>
        <dbReference type="ARBA" id="ARBA00004123"/>
    </source>
</evidence>
<feature type="compositionally biased region" description="Basic and acidic residues" evidence="8">
    <location>
        <begin position="777"/>
        <end position="855"/>
    </location>
</feature>
<feature type="compositionally biased region" description="Basic and acidic residues" evidence="8">
    <location>
        <begin position="756"/>
        <end position="766"/>
    </location>
</feature>
<dbReference type="AlphaFoldDB" id="A0A9Q0H6Q8"/>
<feature type="compositionally biased region" description="Low complexity" evidence="8">
    <location>
        <begin position="445"/>
        <end position="457"/>
    </location>
</feature>
<feature type="compositionally biased region" description="Low complexity" evidence="8">
    <location>
        <begin position="613"/>
        <end position="625"/>
    </location>
</feature>
<dbReference type="InterPro" id="IPR011989">
    <property type="entry name" value="ARM-like"/>
</dbReference>
<gene>
    <name evidence="9" type="ORF">NE237_025260</name>
</gene>
<sequence length="911" mass="98245">MASSEGDFVEQLKEAGERLLNDLPSDVDELLTLLDQVENCLSRVEQSPSKSMQSSLCSSMKALVADDLLRHSDMDVKVAVASCISEITRITAPEAPYDDEQMKEIFQLIVGAFENMFDTSSRSYSKRVSILETVAKVRSCVVMLDLECDALIADMFQHFLKAIRDDHPENVFSAMETIMTLVVEESEDISSELLYPLLNSVKKDNQDVLPIAQKLGKKVIGNCTAKLKPYIIQAVPSLGVSFNDYCDIVASICQETSDAAERNEATASGECLVDGSKVSEKTGADEPPQAANELPPETTGSGSVDPAADKSPKSVMSNGNAQTGNDDSLIDPSSPEKKLERSHRTNQSKSTDGAAKSEPDSLESEKVVKPETMPEQATKKRGRKPNSVMKSPEGSYRSRIDREKESVEQPDRRKSRTKEVDSATSEGPSSKEVALSSEPEKEIQAEASSPTASPSEAMNAISLPTQTHTDGTRSKKGRRGHKKKGSQNHEAEPGSPPKGALLSDHGEDEVPPSAVVSSKKESEGLSDSGAKSHKSTGKKAVAGKAIEKTPVDVVPKDSGAASDSDVKSLRKSGKKVDGKNDNEESSGKQEEKKRRSRGKTVSDKDVVEESIKKATASSPKSATKSSNKDESQVENTPIISSKRKRTPGKEDISETLQHGAIEYGENLVGSKIKVYWPKDRMFYKGFISAFDPVKMKHKVSYYDGDVEILNLRREKWQFEEDDSADGVDGQETDQSSPDASSDMQQKKKAKMNSDSSLKKGKPDSSGKRTGGVSTSKSKSEAIKSGGKSKDDVKLSGKSKDDSPKTVNKAKVETPKTGTKSKDVVGKSGSKTKDDISKMKSKDETPKTSTKSKGETPKTGGKTNANGSTSKGKSGSLKIQENDDSVKGKSDSAKAQENVTKSGKKRGRKVNG</sequence>
<evidence type="ECO:0000256" key="6">
    <source>
        <dbReference type="ARBA" id="ARBA00023242"/>
    </source>
</evidence>
<accession>A0A9Q0H6Q8</accession>
<dbReference type="EMBL" id="JAMYWD010000010">
    <property type="protein sequence ID" value="KAJ4958149.1"/>
    <property type="molecule type" value="Genomic_DNA"/>
</dbReference>
<reference evidence="9" key="1">
    <citation type="journal article" date="2023" name="Plant J.">
        <title>The genome of the king protea, Protea cynaroides.</title>
        <authorList>
            <person name="Chang J."/>
            <person name="Duong T.A."/>
            <person name="Schoeman C."/>
            <person name="Ma X."/>
            <person name="Roodt D."/>
            <person name="Barker N."/>
            <person name="Li Z."/>
            <person name="Van de Peer Y."/>
            <person name="Mizrachi E."/>
        </authorList>
    </citation>
    <scope>NUCLEOTIDE SEQUENCE</scope>
    <source>
        <tissue evidence="9">Young leaves</tissue>
    </source>
</reference>
<dbReference type="Proteomes" id="UP001141806">
    <property type="component" value="Unassembled WGS sequence"/>
</dbReference>
<keyword evidence="10" id="KW-1185">Reference proteome</keyword>
<dbReference type="InterPro" id="IPR016024">
    <property type="entry name" value="ARM-type_fold"/>
</dbReference>
<keyword evidence="2" id="KW-0132">Cell division</keyword>
<feature type="compositionally biased region" description="Low complexity" evidence="8">
    <location>
        <begin position="866"/>
        <end position="877"/>
    </location>
</feature>
<keyword evidence="3" id="KW-0227">DNA damage</keyword>
<name>A0A9Q0H6Q8_9MAGN</name>
<evidence type="ECO:0000256" key="8">
    <source>
        <dbReference type="SAM" id="MobiDB-lite"/>
    </source>
</evidence>
<comment type="subcellular location">
    <subcellularLocation>
        <location evidence="1">Nucleus</location>
    </subcellularLocation>
</comment>
<evidence type="ECO:0000256" key="3">
    <source>
        <dbReference type="ARBA" id="ARBA00022763"/>
    </source>
</evidence>
<feature type="compositionally biased region" description="Basic and acidic residues" evidence="8">
    <location>
        <begin position="396"/>
        <end position="421"/>
    </location>
</feature>
<dbReference type="GO" id="GO:0007064">
    <property type="term" value="P:mitotic sister chromatid cohesion"/>
    <property type="evidence" value="ECO:0007669"/>
    <property type="project" value="InterPro"/>
</dbReference>
<proteinExistence type="predicted"/>
<feature type="compositionally biased region" description="Basic residues" evidence="8">
    <location>
        <begin position="901"/>
        <end position="911"/>
    </location>
</feature>
<dbReference type="GO" id="GO:0051301">
    <property type="term" value="P:cell division"/>
    <property type="evidence" value="ECO:0007669"/>
    <property type="project" value="UniProtKB-KW"/>
</dbReference>
<dbReference type="GO" id="GO:0035825">
    <property type="term" value="P:homologous recombination"/>
    <property type="evidence" value="ECO:0007669"/>
    <property type="project" value="UniProtKB-ARBA"/>
</dbReference>
<feature type="compositionally biased region" description="Basic and acidic residues" evidence="8">
    <location>
        <begin position="355"/>
        <end position="369"/>
    </location>
</feature>
<organism evidence="9 10">
    <name type="scientific">Protea cynaroides</name>
    <dbReference type="NCBI Taxonomy" id="273540"/>
    <lineage>
        <taxon>Eukaryota</taxon>
        <taxon>Viridiplantae</taxon>
        <taxon>Streptophyta</taxon>
        <taxon>Embryophyta</taxon>
        <taxon>Tracheophyta</taxon>
        <taxon>Spermatophyta</taxon>
        <taxon>Magnoliopsida</taxon>
        <taxon>Proteales</taxon>
        <taxon>Proteaceae</taxon>
        <taxon>Protea</taxon>
    </lineage>
</organism>
<evidence type="ECO:0000313" key="10">
    <source>
        <dbReference type="Proteomes" id="UP001141806"/>
    </source>
</evidence>
<dbReference type="InterPro" id="IPR039776">
    <property type="entry name" value="Pds5"/>
</dbReference>
<keyword evidence="5" id="KW-0234">DNA repair</keyword>
<evidence type="ECO:0000256" key="4">
    <source>
        <dbReference type="ARBA" id="ARBA00022776"/>
    </source>
</evidence>
<dbReference type="OrthoDB" id="200660at2759"/>
<evidence type="ECO:0000256" key="7">
    <source>
        <dbReference type="ARBA" id="ARBA00023306"/>
    </source>
</evidence>
<keyword evidence="6" id="KW-0539">Nucleus</keyword>
<dbReference type="GO" id="GO:0005634">
    <property type="term" value="C:nucleus"/>
    <property type="evidence" value="ECO:0007669"/>
    <property type="project" value="UniProtKB-SubCell"/>
</dbReference>
<comment type="caution">
    <text evidence="9">The sequence shown here is derived from an EMBL/GenBank/DDBJ whole genome shotgun (WGS) entry which is preliminary data.</text>
</comment>
<evidence type="ECO:0000256" key="5">
    <source>
        <dbReference type="ARBA" id="ARBA00023204"/>
    </source>
</evidence>
<dbReference type="PANTHER" id="PTHR12663">
    <property type="entry name" value="ANDROGEN INDUCED INHIBITOR OF PROLIFERATION AS3 / PDS5-RELATED"/>
    <property type="match status" value="1"/>
</dbReference>
<dbReference type="Pfam" id="PF20168">
    <property type="entry name" value="PDS5"/>
    <property type="match status" value="1"/>
</dbReference>
<dbReference type="GO" id="GO:0000785">
    <property type="term" value="C:chromatin"/>
    <property type="evidence" value="ECO:0007669"/>
    <property type="project" value="TreeGrafter"/>
</dbReference>
<keyword evidence="4" id="KW-0498">Mitosis</keyword>
<dbReference type="SUPFAM" id="SSF48371">
    <property type="entry name" value="ARM repeat"/>
    <property type="match status" value="1"/>
</dbReference>
<feature type="compositionally biased region" description="Polar residues" evidence="8">
    <location>
        <begin position="314"/>
        <end position="326"/>
    </location>
</feature>
<feature type="compositionally biased region" description="Basic and acidic residues" evidence="8">
    <location>
        <begin position="600"/>
        <end position="612"/>
    </location>
</feature>
<feature type="compositionally biased region" description="Basic and acidic residues" evidence="8">
    <location>
        <begin position="334"/>
        <end position="343"/>
    </location>
</feature>
<feature type="compositionally biased region" description="Polar residues" evidence="8">
    <location>
        <begin position="732"/>
        <end position="743"/>
    </location>
</feature>
<feature type="compositionally biased region" description="Basic and acidic residues" evidence="8">
    <location>
        <begin position="564"/>
        <end position="593"/>
    </location>
</feature>
<dbReference type="CDD" id="cd20404">
    <property type="entry name" value="Tudor_Agenet_AtEML-like"/>
    <property type="match status" value="1"/>
</dbReference>
<feature type="compositionally biased region" description="Acidic residues" evidence="8">
    <location>
        <begin position="719"/>
        <end position="731"/>
    </location>
</feature>
<keyword evidence="7" id="KW-0131">Cell cycle</keyword>
<evidence type="ECO:0000313" key="9">
    <source>
        <dbReference type="EMBL" id="KAJ4958149.1"/>
    </source>
</evidence>
<feature type="compositionally biased region" description="Basic residues" evidence="8">
    <location>
        <begin position="474"/>
        <end position="486"/>
    </location>
</feature>
<feature type="region of interest" description="Disordered" evidence="8">
    <location>
        <begin position="265"/>
        <end position="661"/>
    </location>
</feature>
<dbReference type="Gene3D" id="2.30.30.140">
    <property type="match status" value="1"/>
</dbReference>
<protein>
    <submittedName>
        <fullName evidence="9">Uncharacterized protein</fullName>
    </submittedName>
</protein>
<dbReference type="Gene3D" id="1.25.10.10">
    <property type="entry name" value="Leucine-rich Repeat Variant"/>
    <property type="match status" value="1"/>
</dbReference>